<accession>A0A556R7G5</accession>
<reference evidence="2 3" key="1">
    <citation type="submission" date="2019-07" db="EMBL/GenBank/DDBJ databases">
        <title>Bifidobacterium asteroides genomes.</title>
        <authorList>
            <person name="Zheng H."/>
        </authorList>
    </citation>
    <scope>NUCLEOTIDE SEQUENCE [LARGE SCALE GENOMIC DNA]</scope>
    <source>
        <strain evidence="2 3">W8111</strain>
    </source>
</reference>
<keyword evidence="1 2" id="KW-0378">Hydrolase</keyword>
<protein>
    <submittedName>
        <fullName evidence="2">Glycoside hydrolase 105 family protein</fullName>
    </submittedName>
</protein>
<evidence type="ECO:0000313" key="2">
    <source>
        <dbReference type="EMBL" id="TSJ84835.1"/>
    </source>
</evidence>
<dbReference type="SUPFAM" id="SSF48208">
    <property type="entry name" value="Six-hairpin glycosidases"/>
    <property type="match status" value="1"/>
</dbReference>
<dbReference type="InterPro" id="IPR008928">
    <property type="entry name" value="6-hairpin_glycosidase_sf"/>
</dbReference>
<dbReference type="PANTHER" id="PTHR33886:SF8">
    <property type="entry name" value="UNSATURATED RHAMNOGALACTURONAN HYDROLASE (EUROFUNG)"/>
    <property type="match status" value="1"/>
</dbReference>
<evidence type="ECO:0000256" key="1">
    <source>
        <dbReference type="ARBA" id="ARBA00022801"/>
    </source>
</evidence>
<dbReference type="GO" id="GO:0016787">
    <property type="term" value="F:hydrolase activity"/>
    <property type="evidence" value="ECO:0007669"/>
    <property type="project" value="UniProtKB-KW"/>
</dbReference>
<dbReference type="AlphaFoldDB" id="A0A556R7G5"/>
<gene>
    <name evidence="2" type="ORF">FPK29_08575</name>
</gene>
<proteinExistence type="predicted"/>
<dbReference type="PANTHER" id="PTHR33886">
    <property type="entry name" value="UNSATURATED RHAMNOGALACTURONAN HYDROLASE (EUROFUNG)"/>
    <property type="match status" value="1"/>
</dbReference>
<comment type="caution">
    <text evidence="2">The sequence shown here is derived from an EMBL/GenBank/DDBJ whole genome shotgun (WGS) entry which is preliminary data.</text>
</comment>
<name>A0A556R7G5_9BIFI</name>
<dbReference type="Gene3D" id="1.50.10.10">
    <property type="match status" value="1"/>
</dbReference>
<dbReference type="InterPro" id="IPR010905">
    <property type="entry name" value="Glyco_hydro_88"/>
</dbReference>
<dbReference type="Proteomes" id="UP000317536">
    <property type="component" value="Unassembled WGS sequence"/>
</dbReference>
<dbReference type="Pfam" id="PF07470">
    <property type="entry name" value="Glyco_hydro_88"/>
    <property type="match status" value="1"/>
</dbReference>
<sequence>MVQTPSTPLEYAQAAVDTLRRTYPNPADLPPIRHFHYHQGVLLSGVHQTYLINNDESYLEYIRGWIESNLDDQGHVLNHDPVCLDDIQPGILLFPLYDHFESSRYKTGLDQLADDLEAYPKNDEGGFWHNDGVPRQMWLDGLYMGGPMMVEYGTRFGRRNLVDEAVRQALLMQRKTRVPETGLWRHAYDPDRKEPWADPVTGLSPEYWGRSIGWVPMAVVNELELLPQSHPGREDLRNLVRDLLTAVCRYQGPDGRWWQVLDKVGQAGNWPENSCTCLFVAAICKAVDQGILDKAYLEAANKGYEGVVKSLEWQGDDLLIGDICIGTGPGSYEEYCQRPTSINDMHGVGAFLLMCAGMERVQA</sequence>
<dbReference type="InterPro" id="IPR012341">
    <property type="entry name" value="6hp_glycosidase-like_sf"/>
</dbReference>
<dbReference type="EMBL" id="VMHJ01000005">
    <property type="protein sequence ID" value="TSJ84835.1"/>
    <property type="molecule type" value="Genomic_DNA"/>
</dbReference>
<organism evidence="2 3">
    <name type="scientific">Bifidobacterium asteroides</name>
    <dbReference type="NCBI Taxonomy" id="1684"/>
    <lineage>
        <taxon>Bacteria</taxon>
        <taxon>Bacillati</taxon>
        <taxon>Actinomycetota</taxon>
        <taxon>Actinomycetes</taxon>
        <taxon>Bifidobacteriales</taxon>
        <taxon>Bifidobacteriaceae</taxon>
        <taxon>Bifidobacterium</taxon>
    </lineage>
</organism>
<evidence type="ECO:0000313" key="3">
    <source>
        <dbReference type="Proteomes" id="UP000317536"/>
    </source>
</evidence>
<dbReference type="InterPro" id="IPR052043">
    <property type="entry name" value="PolySaccharide_Degr_Enz"/>
</dbReference>
<dbReference type="GO" id="GO:0005975">
    <property type="term" value="P:carbohydrate metabolic process"/>
    <property type="evidence" value="ECO:0007669"/>
    <property type="project" value="InterPro"/>
</dbReference>